<organism evidence="2 3">
    <name type="scientific">Pleurodeles waltl</name>
    <name type="common">Iberian ribbed newt</name>
    <dbReference type="NCBI Taxonomy" id="8319"/>
    <lineage>
        <taxon>Eukaryota</taxon>
        <taxon>Metazoa</taxon>
        <taxon>Chordata</taxon>
        <taxon>Craniata</taxon>
        <taxon>Vertebrata</taxon>
        <taxon>Euteleostomi</taxon>
        <taxon>Amphibia</taxon>
        <taxon>Batrachia</taxon>
        <taxon>Caudata</taxon>
        <taxon>Salamandroidea</taxon>
        <taxon>Salamandridae</taxon>
        <taxon>Pleurodelinae</taxon>
        <taxon>Pleurodeles</taxon>
    </lineage>
</organism>
<dbReference type="AlphaFoldDB" id="A0AAV7VHR0"/>
<sequence>MEASRCSVLCRTNRGVLGPCQPKRSAALSSTHPPSPVLGMLPARRASGVSPAVVAREPTDGGCPTLMPPFLLVPSDHLGPPPGLYLEDILWAQTERRAHASAIFTS</sequence>
<feature type="region of interest" description="Disordered" evidence="1">
    <location>
        <begin position="23"/>
        <end position="42"/>
    </location>
</feature>
<accession>A0AAV7VHR0</accession>
<dbReference type="EMBL" id="JANPWB010000003">
    <property type="protein sequence ID" value="KAJ1200436.1"/>
    <property type="molecule type" value="Genomic_DNA"/>
</dbReference>
<proteinExistence type="predicted"/>
<dbReference type="Proteomes" id="UP001066276">
    <property type="component" value="Chromosome 2_1"/>
</dbReference>
<protein>
    <submittedName>
        <fullName evidence="2">Uncharacterized protein</fullName>
    </submittedName>
</protein>
<keyword evidence="3" id="KW-1185">Reference proteome</keyword>
<name>A0AAV7VHR0_PLEWA</name>
<reference evidence="2" key="1">
    <citation type="journal article" date="2022" name="bioRxiv">
        <title>Sequencing and chromosome-scale assembly of the giantPleurodeles waltlgenome.</title>
        <authorList>
            <person name="Brown T."/>
            <person name="Elewa A."/>
            <person name="Iarovenko S."/>
            <person name="Subramanian E."/>
            <person name="Araus A.J."/>
            <person name="Petzold A."/>
            <person name="Susuki M."/>
            <person name="Suzuki K.-i.T."/>
            <person name="Hayashi T."/>
            <person name="Toyoda A."/>
            <person name="Oliveira C."/>
            <person name="Osipova E."/>
            <person name="Leigh N.D."/>
            <person name="Simon A."/>
            <person name="Yun M.H."/>
        </authorList>
    </citation>
    <scope>NUCLEOTIDE SEQUENCE</scope>
    <source>
        <strain evidence="2">20211129_DDA</strain>
        <tissue evidence="2">Liver</tissue>
    </source>
</reference>
<evidence type="ECO:0000313" key="2">
    <source>
        <dbReference type="EMBL" id="KAJ1200436.1"/>
    </source>
</evidence>
<evidence type="ECO:0000256" key="1">
    <source>
        <dbReference type="SAM" id="MobiDB-lite"/>
    </source>
</evidence>
<gene>
    <name evidence="2" type="ORF">NDU88_004260</name>
</gene>
<evidence type="ECO:0000313" key="3">
    <source>
        <dbReference type="Proteomes" id="UP001066276"/>
    </source>
</evidence>
<comment type="caution">
    <text evidence="2">The sequence shown here is derived from an EMBL/GenBank/DDBJ whole genome shotgun (WGS) entry which is preliminary data.</text>
</comment>